<name>A0A8B9NSV1_9AVES</name>
<reference evidence="1" key="1">
    <citation type="submission" date="2025-08" db="UniProtKB">
        <authorList>
            <consortium name="Ensembl"/>
        </authorList>
    </citation>
    <scope>IDENTIFICATION</scope>
</reference>
<evidence type="ECO:0008006" key="3">
    <source>
        <dbReference type="Google" id="ProtNLM"/>
    </source>
</evidence>
<keyword evidence="2" id="KW-1185">Reference proteome</keyword>
<organism evidence="1 2">
    <name type="scientific">Accipiter nisus</name>
    <name type="common">Eurasian sparrowhawk</name>
    <dbReference type="NCBI Taxonomy" id="211598"/>
    <lineage>
        <taxon>Eukaryota</taxon>
        <taxon>Metazoa</taxon>
        <taxon>Chordata</taxon>
        <taxon>Craniata</taxon>
        <taxon>Vertebrata</taxon>
        <taxon>Euteleostomi</taxon>
        <taxon>Archelosauria</taxon>
        <taxon>Archosauria</taxon>
        <taxon>Dinosauria</taxon>
        <taxon>Saurischia</taxon>
        <taxon>Theropoda</taxon>
        <taxon>Coelurosauria</taxon>
        <taxon>Aves</taxon>
        <taxon>Neognathae</taxon>
        <taxon>Neoaves</taxon>
        <taxon>Telluraves</taxon>
        <taxon>Accipitrimorphae</taxon>
        <taxon>Accipitriformes</taxon>
        <taxon>Accipitridae</taxon>
        <taxon>Accipitrinae</taxon>
        <taxon>Accipiter</taxon>
    </lineage>
</organism>
<dbReference type="AlphaFoldDB" id="A0A8B9NSV1"/>
<sequence length="152" mass="15838">MAGQASVALTGCEAGPWGVPPALPDLPRVVVLSEDAVLGTCVAKLTVSCSNVSGSPNVTLHGIEPGHPFNPIPVGALLSTASLWQVTLRAGAELDARRVNQYTLTLRAACPGEDEVEERLFVQVTAEQALRCDTPFATAGRSQGVQGGHQRL</sequence>
<dbReference type="Proteomes" id="UP000694541">
    <property type="component" value="Unplaced"/>
</dbReference>
<reference evidence="1" key="2">
    <citation type="submission" date="2025-09" db="UniProtKB">
        <authorList>
            <consortium name="Ensembl"/>
        </authorList>
    </citation>
    <scope>IDENTIFICATION</scope>
</reference>
<dbReference type="Ensembl" id="ENSANIT00000024039.1">
    <property type="protein sequence ID" value="ENSANIP00000023262.1"/>
    <property type="gene ID" value="ENSANIG00000015821.1"/>
</dbReference>
<protein>
    <recommendedName>
        <fullName evidence="3">Cadherin-related family member 4</fullName>
    </recommendedName>
</protein>
<evidence type="ECO:0000313" key="1">
    <source>
        <dbReference type="Ensembl" id="ENSANIP00000023262.1"/>
    </source>
</evidence>
<evidence type="ECO:0000313" key="2">
    <source>
        <dbReference type="Proteomes" id="UP000694541"/>
    </source>
</evidence>
<accession>A0A8B9NSV1</accession>
<proteinExistence type="predicted"/>